<evidence type="ECO:0000256" key="1">
    <source>
        <dbReference type="SAM" id="Phobius"/>
    </source>
</evidence>
<accession>A0ABU3U7C5</accession>
<dbReference type="PANTHER" id="PTHR40031">
    <property type="entry name" value="HYPOTHETICAL MEMBRANE SPANNING PROTEIN"/>
    <property type="match status" value="1"/>
</dbReference>
<dbReference type="Pfam" id="PF04307">
    <property type="entry name" value="YdjM"/>
    <property type="match status" value="1"/>
</dbReference>
<comment type="caution">
    <text evidence="2">The sequence shown here is derived from an EMBL/GenBank/DDBJ whole genome shotgun (WGS) entry which is preliminary data.</text>
</comment>
<dbReference type="RefSeq" id="WP_316662277.1">
    <property type="nucleotide sequence ID" value="NZ_JAWHTF010000004.1"/>
</dbReference>
<reference evidence="2 3" key="1">
    <citation type="submission" date="2023-10" db="EMBL/GenBank/DDBJ databases">
        <title>Marimonas sp. nov. isolated from tidal mud flat.</title>
        <authorList>
            <person name="Jaincy N.J."/>
            <person name="Srinivasan S."/>
            <person name="Lee S.-S."/>
        </authorList>
    </citation>
    <scope>NUCLEOTIDE SEQUENCE [LARGE SCALE GENOMIC DNA]</scope>
    <source>
        <strain evidence="2 3">MJ-SS3</strain>
    </source>
</reference>
<feature type="transmembrane region" description="Helical" evidence="1">
    <location>
        <begin position="131"/>
        <end position="153"/>
    </location>
</feature>
<gene>
    <name evidence="2" type="ORF">RXV94_08970</name>
</gene>
<organism evidence="2 3">
    <name type="scientific">Gilvirhabdus luticola</name>
    <dbReference type="NCBI Taxonomy" id="3079858"/>
    <lineage>
        <taxon>Bacteria</taxon>
        <taxon>Pseudomonadati</taxon>
        <taxon>Bacteroidota</taxon>
        <taxon>Flavobacteriia</taxon>
        <taxon>Flavobacteriales</taxon>
        <taxon>Flavobacteriaceae</taxon>
        <taxon>Gilvirhabdus</taxon>
    </lineage>
</organism>
<sequence length="341" mass="39582">MDSITQIVLGAACGEAALGKKIGNKAMLFGAIGGTIPDLDVFVGSWLYNNEIDIMLFHRGFMHSILFSVLGAFLFGWIVFRLYNSGKRKNTTTLKDWIWLFFLSLFTHPILDCFTPYGTQLFSPFTNYRVALNNIAVVDPVYTIPFLLCLIVMMFFKRNSKNRKLCLNLGLGISSAYMMFTLGNKLYIDSVFKRSLKTKHIEYQRFYAQPTIFNNVLWYGIAEGADNYHIAYYSLLDNSAYFSDWFEIPKVSDLNENEFEDIQRLSWFSNNYFSVYKIGDNLYRYNDLRYPLADSNNPNSSVFSFMLYEEGDRLNMKPFERNEEDPSKVLSSLWERLKGKD</sequence>
<dbReference type="Proteomes" id="UP001268651">
    <property type="component" value="Unassembled WGS sequence"/>
</dbReference>
<dbReference type="GO" id="GO:0016787">
    <property type="term" value="F:hydrolase activity"/>
    <property type="evidence" value="ECO:0007669"/>
    <property type="project" value="UniProtKB-KW"/>
</dbReference>
<protein>
    <submittedName>
        <fullName evidence="2">Metal-dependent hydrolase</fullName>
    </submittedName>
</protein>
<evidence type="ECO:0000313" key="2">
    <source>
        <dbReference type="EMBL" id="MDU8886291.1"/>
    </source>
</evidence>
<keyword evidence="1" id="KW-1133">Transmembrane helix</keyword>
<feature type="transmembrane region" description="Helical" evidence="1">
    <location>
        <begin position="94"/>
        <end position="111"/>
    </location>
</feature>
<proteinExistence type="predicted"/>
<keyword evidence="1" id="KW-0472">Membrane</keyword>
<keyword evidence="2" id="KW-0378">Hydrolase</keyword>
<dbReference type="InterPro" id="IPR007404">
    <property type="entry name" value="YdjM-like"/>
</dbReference>
<keyword evidence="1" id="KW-0812">Transmembrane</keyword>
<dbReference type="InterPro" id="IPR053170">
    <property type="entry name" value="Transcription_regulator"/>
</dbReference>
<evidence type="ECO:0000313" key="3">
    <source>
        <dbReference type="Proteomes" id="UP001268651"/>
    </source>
</evidence>
<keyword evidence="3" id="KW-1185">Reference proteome</keyword>
<name>A0ABU3U7C5_9FLAO</name>
<feature type="transmembrane region" description="Helical" evidence="1">
    <location>
        <begin position="165"/>
        <end position="188"/>
    </location>
</feature>
<dbReference type="PANTHER" id="PTHR40031:SF1">
    <property type="entry name" value="MEMBRANE-BOUND METAL-DEPENDENT HYDROLASE"/>
    <property type="match status" value="1"/>
</dbReference>
<feature type="transmembrane region" description="Helical" evidence="1">
    <location>
        <begin position="26"/>
        <end position="48"/>
    </location>
</feature>
<dbReference type="EMBL" id="JAWHTF010000004">
    <property type="protein sequence ID" value="MDU8886291.1"/>
    <property type="molecule type" value="Genomic_DNA"/>
</dbReference>
<feature type="transmembrane region" description="Helical" evidence="1">
    <location>
        <begin position="60"/>
        <end position="82"/>
    </location>
</feature>